<reference evidence="1 2" key="1">
    <citation type="journal article" date="2018" name="Evol. Lett.">
        <title>Horizontal gene cluster transfer increased hallucinogenic mushroom diversity.</title>
        <authorList>
            <person name="Reynolds H.T."/>
            <person name="Vijayakumar V."/>
            <person name="Gluck-Thaler E."/>
            <person name="Korotkin H.B."/>
            <person name="Matheny P.B."/>
            <person name="Slot J.C."/>
        </authorList>
    </citation>
    <scope>NUCLEOTIDE SEQUENCE [LARGE SCALE GENOMIC DNA]</scope>
    <source>
        <strain evidence="1 2">SRW20</strain>
    </source>
</reference>
<name>A0A409WHB5_9AGAR</name>
<keyword evidence="2" id="KW-1185">Reference proteome</keyword>
<sequence length="159" mass="18012">MSINNGDIVVALFLREDSRSFHWALAISRGGTVFYRMHARNDLSTPGWHYDSGDYHLFESRTLAAVIKIGNINRSHKSVLQINDLVKDIPHRIEWRDSDSRAPYNCRVWVRNAVRALNSARVIACPDALALEAECLAKGFTFVNQGYPMVIISDAMYSN</sequence>
<comment type="caution">
    <text evidence="1">The sequence shown here is derived from an EMBL/GenBank/DDBJ whole genome shotgun (WGS) entry which is preliminary data.</text>
</comment>
<evidence type="ECO:0000313" key="1">
    <source>
        <dbReference type="EMBL" id="PPQ77916.1"/>
    </source>
</evidence>
<dbReference type="Pfam" id="PF20174">
    <property type="entry name" value="DUF6540"/>
    <property type="match status" value="1"/>
</dbReference>
<gene>
    <name evidence="1" type="ORF">CVT26_005170</name>
</gene>
<organism evidence="1 2">
    <name type="scientific">Gymnopilus dilepis</name>
    <dbReference type="NCBI Taxonomy" id="231916"/>
    <lineage>
        <taxon>Eukaryota</taxon>
        <taxon>Fungi</taxon>
        <taxon>Dikarya</taxon>
        <taxon>Basidiomycota</taxon>
        <taxon>Agaricomycotina</taxon>
        <taxon>Agaricomycetes</taxon>
        <taxon>Agaricomycetidae</taxon>
        <taxon>Agaricales</taxon>
        <taxon>Agaricineae</taxon>
        <taxon>Hymenogastraceae</taxon>
        <taxon>Gymnopilus</taxon>
    </lineage>
</organism>
<proteinExistence type="predicted"/>
<dbReference type="InParanoid" id="A0A409WHB5"/>
<evidence type="ECO:0000313" key="2">
    <source>
        <dbReference type="Proteomes" id="UP000284706"/>
    </source>
</evidence>
<protein>
    <submittedName>
        <fullName evidence="1">Uncharacterized protein</fullName>
    </submittedName>
</protein>
<dbReference type="OrthoDB" id="3016366at2759"/>
<dbReference type="Proteomes" id="UP000284706">
    <property type="component" value="Unassembled WGS sequence"/>
</dbReference>
<accession>A0A409WHB5</accession>
<dbReference type="EMBL" id="NHYE01005070">
    <property type="protein sequence ID" value="PPQ77916.1"/>
    <property type="molecule type" value="Genomic_DNA"/>
</dbReference>
<dbReference type="InterPro" id="IPR046670">
    <property type="entry name" value="DUF6540"/>
</dbReference>
<dbReference type="AlphaFoldDB" id="A0A409WHB5"/>